<feature type="region of interest" description="Disordered" evidence="1">
    <location>
        <begin position="362"/>
        <end position="397"/>
    </location>
</feature>
<dbReference type="AlphaFoldDB" id="A0A833J5C1"/>
<protein>
    <submittedName>
        <fullName evidence="2">Putative transmembrane protein</fullName>
    </submittedName>
</protein>
<name>A0A833J5C1_9HYPH</name>
<sequence>MAAGSRRAVRGVACASIGLAVALTAGILFAGPDRPASPRGAIDPVGSGLSTHSAPVAAVPEAPPTRIVLGPGGRDLRLFGELTEGAAERLARLLAAHRGVERIHLTSEGGLVDEGAAIGALIAAHGLVTYVPDYCVSACTLAFVRGRERWVLAEARLGFHAPYETDPSGAEIAVDSAPERAAYFAAGVSADFVEAALAIRPDDLMIPEAETLVRAGVATGIVEADRFPDSTLDDGADEERARAVILHDVPLLDAVEAGVPGTVAPIAAWYLDGYRRGRPEGDAFAGIRGMAAHAVARSLAQADPGVLVDLGRMILRAMQRPSPDRLQVCAAARAGAGAVLTRPRLDAAQRAQGRTLLARALGLRSTEAPPAPQGVGDGDPDRPDLRTAAASPPFRGRGCSVLRKAFTAALARPAAEAAQALRPLLFPATPAQARPALEASAQPR</sequence>
<keyword evidence="2" id="KW-0812">Transmembrane</keyword>
<accession>A0A833J5C1</accession>
<organism evidence="2 3">
    <name type="scientific">Methylorubrum populi</name>
    <dbReference type="NCBI Taxonomy" id="223967"/>
    <lineage>
        <taxon>Bacteria</taxon>
        <taxon>Pseudomonadati</taxon>
        <taxon>Pseudomonadota</taxon>
        <taxon>Alphaproteobacteria</taxon>
        <taxon>Hyphomicrobiales</taxon>
        <taxon>Methylobacteriaceae</taxon>
        <taxon>Methylorubrum</taxon>
    </lineage>
</organism>
<keyword evidence="2" id="KW-0472">Membrane</keyword>
<dbReference type="Gene3D" id="3.90.226.10">
    <property type="entry name" value="2-enoyl-CoA Hydratase, Chain A, domain 1"/>
    <property type="match status" value="1"/>
</dbReference>
<evidence type="ECO:0000313" key="2">
    <source>
        <dbReference type="EMBL" id="KAB7783556.1"/>
    </source>
</evidence>
<gene>
    <name evidence="2" type="ORF">F8B43_3479</name>
</gene>
<dbReference type="SUPFAM" id="SSF52096">
    <property type="entry name" value="ClpP/crotonase"/>
    <property type="match status" value="1"/>
</dbReference>
<proteinExistence type="predicted"/>
<evidence type="ECO:0000256" key="1">
    <source>
        <dbReference type="SAM" id="MobiDB-lite"/>
    </source>
</evidence>
<reference evidence="2 3" key="1">
    <citation type="submission" date="2019-10" db="EMBL/GenBank/DDBJ databases">
        <title>Draft Genome Sequence of the Caffeine Degrading Methylotroph Methylorubrum populi PINKEL.</title>
        <authorList>
            <person name="Dawson S.C."/>
            <person name="Zhang X."/>
            <person name="Wright M.E."/>
            <person name="Sharma G."/>
            <person name="Langner J.T."/>
            <person name="Ditty J.L."/>
            <person name="Subuyuj G.A."/>
        </authorList>
    </citation>
    <scope>NUCLEOTIDE SEQUENCE [LARGE SCALE GENOMIC DNA]</scope>
    <source>
        <strain evidence="2 3">Pinkel</strain>
    </source>
</reference>
<evidence type="ECO:0000313" key="3">
    <source>
        <dbReference type="Proteomes" id="UP000469949"/>
    </source>
</evidence>
<dbReference type="InterPro" id="IPR029045">
    <property type="entry name" value="ClpP/crotonase-like_dom_sf"/>
</dbReference>
<dbReference type="Proteomes" id="UP000469949">
    <property type="component" value="Unassembled WGS sequence"/>
</dbReference>
<dbReference type="EMBL" id="WEKV01000014">
    <property type="protein sequence ID" value="KAB7783556.1"/>
    <property type="molecule type" value="Genomic_DNA"/>
</dbReference>
<comment type="caution">
    <text evidence="2">The sequence shown here is derived from an EMBL/GenBank/DDBJ whole genome shotgun (WGS) entry which is preliminary data.</text>
</comment>